<keyword evidence="3" id="KW-1185">Reference proteome</keyword>
<feature type="transmembrane region" description="Helical" evidence="1">
    <location>
        <begin position="20"/>
        <end position="39"/>
    </location>
</feature>
<organism evidence="2 3">
    <name type="scientific">Billgrantia pellis</name>
    <dbReference type="NCBI Taxonomy" id="2606936"/>
    <lineage>
        <taxon>Bacteria</taxon>
        <taxon>Pseudomonadati</taxon>
        <taxon>Pseudomonadota</taxon>
        <taxon>Gammaproteobacteria</taxon>
        <taxon>Oceanospirillales</taxon>
        <taxon>Halomonadaceae</taxon>
        <taxon>Billgrantia</taxon>
    </lineage>
</organism>
<keyword evidence="1" id="KW-0472">Membrane</keyword>
<gene>
    <name evidence="2" type="ORF">F0A17_13905</name>
</gene>
<dbReference type="EMBL" id="VTPY01000005">
    <property type="protein sequence ID" value="KAA0011214.1"/>
    <property type="molecule type" value="Genomic_DNA"/>
</dbReference>
<proteinExistence type="predicted"/>
<comment type="caution">
    <text evidence="2">The sequence shown here is derived from an EMBL/GenBank/DDBJ whole genome shotgun (WGS) entry which is preliminary data.</text>
</comment>
<keyword evidence="1" id="KW-0812">Transmembrane</keyword>
<protein>
    <submittedName>
        <fullName evidence="2">Uncharacterized protein</fullName>
    </submittedName>
</protein>
<evidence type="ECO:0000256" key="1">
    <source>
        <dbReference type="SAM" id="Phobius"/>
    </source>
</evidence>
<dbReference type="AlphaFoldDB" id="A0A7V7G1F5"/>
<evidence type="ECO:0000313" key="2">
    <source>
        <dbReference type="EMBL" id="KAA0011214.1"/>
    </source>
</evidence>
<sequence>MIALMWKAGSKFLGDKGPSIAIMMFLFFTSGILFWPHGLSVNMAVGQEQEAIRYEKIRASYSEDAAALMQTNGELFTKSLSILDNKKYYCLMLQHLGAGKVAVSRPAALPRYESLCGIFTDAAAMVDTYADRLSGWNRFYPELYEFIHLNKGTEQHIGPFLTLEECAEIAQRLASLGEQTTGCLLYEEPQRASLYPHHV</sequence>
<accession>A0A7V7G1F5</accession>
<name>A0A7V7G1F5_9GAMM</name>
<reference evidence="2 3" key="1">
    <citation type="submission" date="2019-08" db="EMBL/GenBank/DDBJ databases">
        <title>Bioinformatics analysis of the strain L3 and L5.</title>
        <authorList>
            <person name="Li X."/>
        </authorList>
    </citation>
    <scope>NUCLEOTIDE SEQUENCE [LARGE SCALE GENOMIC DNA]</scope>
    <source>
        <strain evidence="2 3">L5</strain>
    </source>
</reference>
<dbReference type="RefSeq" id="WP_149328956.1">
    <property type="nucleotide sequence ID" value="NZ_VTPY01000005.1"/>
</dbReference>
<dbReference type="Proteomes" id="UP000486760">
    <property type="component" value="Unassembled WGS sequence"/>
</dbReference>
<keyword evidence="1" id="KW-1133">Transmembrane helix</keyword>
<evidence type="ECO:0000313" key="3">
    <source>
        <dbReference type="Proteomes" id="UP000486760"/>
    </source>
</evidence>